<dbReference type="EMBL" id="SAYW01000005">
    <property type="protein sequence ID" value="RWU05603.1"/>
    <property type="molecule type" value="Genomic_DNA"/>
</dbReference>
<proteinExistence type="predicted"/>
<dbReference type="InterPro" id="IPR018490">
    <property type="entry name" value="cNMP-bd_dom_sf"/>
</dbReference>
<organism evidence="1 2">
    <name type="scientific">Pedobacter chitinilyticus</name>
    <dbReference type="NCBI Taxonomy" id="2233776"/>
    <lineage>
        <taxon>Bacteria</taxon>
        <taxon>Pseudomonadati</taxon>
        <taxon>Bacteroidota</taxon>
        <taxon>Sphingobacteriia</taxon>
        <taxon>Sphingobacteriales</taxon>
        <taxon>Sphingobacteriaceae</taxon>
        <taxon>Pedobacter</taxon>
    </lineage>
</organism>
<gene>
    <name evidence="1" type="ORF">DPV69_15785</name>
</gene>
<dbReference type="Gene3D" id="2.60.120.10">
    <property type="entry name" value="Jelly Rolls"/>
    <property type="match status" value="1"/>
</dbReference>
<comment type="caution">
    <text evidence="1">The sequence shown here is derived from an EMBL/GenBank/DDBJ whole genome shotgun (WGS) entry which is preliminary data.</text>
</comment>
<name>A0A443YPB7_9SPHI</name>
<dbReference type="Proteomes" id="UP000284120">
    <property type="component" value="Unassembled WGS sequence"/>
</dbReference>
<reference evidence="1 2" key="1">
    <citation type="submission" date="2018-06" db="EMBL/GenBank/DDBJ databases">
        <title>Pedobacter endophyticus sp. nov., an endophytic bacterium isolated from a leaf of Triticum aestivum.</title>
        <authorList>
            <person name="Zhang L."/>
        </authorList>
    </citation>
    <scope>NUCLEOTIDE SEQUENCE [LARGE SCALE GENOMIC DNA]</scope>
    <source>
        <strain evidence="1 2">CM134L-2</strain>
    </source>
</reference>
<protein>
    <submittedName>
        <fullName evidence="1">Crp/Fnr family transcriptional regulator</fullName>
    </submittedName>
</protein>
<sequence>MPVATFFRFLNQLHPIKGSLENYLLGKISTVSFNKGKFLISPLDKEDHVFFLVRGAVRGFTKIGQKKITTWLTIENNLVGRIRQNDQHEMVEEYIEALEYCEVVKINSAFLKELYFQYFEINYIGRLLAQKLYMAAEERALIGRLPTAEAKYKRFLSVYPDLVNRVSLKYIAFFLGLSVETLSRIRSKITNDGNELIVR</sequence>
<dbReference type="SUPFAM" id="SSF51206">
    <property type="entry name" value="cAMP-binding domain-like"/>
    <property type="match status" value="1"/>
</dbReference>
<evidence type="ECO:0000313" key="2">
    <source>
        <dbReference type="Proteomes" id="UP000284120"/>
    </source>
</evidence>
<dbReference type="RefSeq" id="WP_113648366.1">
    <property type="nucleotide sequence ID" value="NZ_QMHN01000005.1"/>
</dbReference>
<keyword evidence="2" id="KW-1185">Reference proteome</keyword>
<dbReference type="InterPro" id="IPR014710">
    <property type="entry name" value="RmlC-like_jellyroll"/>
</dbReference>
<dbReference type="OrthoDB" id="752588at2"/>
<accession>A0A443YPB7</accession>
<evidence type="ECO:0000313" key="1">
    <source>
        <dbReference type="EMBL" id="RWU05603.1"/>
    </source>
</evidence>
<dbReference type="AlphaFoldDB" id="A0A443YPB7"/>